<evidence type="ECO:0000313" key="3">
    <source>
        <dbReference type="Proteomes" id="UP000249616"/>
    </source>
</evidence>
<protein>
    <submittedName>
        <fullName evidence="2">Type I-E CRISPR-associated protein Cas7/Cse4/CasC</fullName>
    </submittedName>
</protein>
<evidence type="ECO:0000313" key="2">
    <source>
        <dbReference type="EMBL" id="AWW43563.1"/>
    </source>
</evidence>
<gene>
    <name evidence="2" type="primary">cas7e</name>
    <name evidence="2" type="ORF">DN051_44475</name>
</gene>
<proteinExistence type="predicted"/>
<dbReference type="Proteomes" id="UP000249616">
    <property type="component" value="Plasmid unnamed1"/>
</dbReference>
<dbReference type="Pfam" id="PF09344">
    <property type="entry name" value="Cas_CT1975"/>
    <property type="match status" value="1"/>
</dbReference>
<geneLocation type="plasmid" evidence="2 3">
    <name>unnamed1</name>
</geneLocation>
<feature type="compositionally biased region" description="Basic and acidic residues" evidence="1">
    <location>
        <begin position="142"/>
        <end position="158"/>
    </location>
</feature>
<dbReference type="InterPro" id="IPR010148">
    <property type="entry name" value="CRISPR-assoc_prot_CT1975"/>
</dbReference>
<keyword evidence="3" id="KW-1185">Reference proteome</keyword>
<feature type="region of interest" description="Disordered" evidence="1">
    <location>
        <begin position="142"/>
        <end position="168"/>
    </location>
</feature>
<accession>A0A2Z4JG62</accession>
<dbReference type="KEGG" id="scad:DN051_44475"/>
<reference evidence="3" key="1">
    <citation type="submission" date="2018-06" db="EMBL/GenBank/DDBJ databases">
        <authorList>
            <person name="Li K."/>
        </authorList>
    </citation>
    <scope>NUCLEOTIDE SEQUENCE [LARGE SCALE GENOMIC DNA]</scope>
    <source>
        <strain evidence="3">ZFG47</strain>
        <plasmid evidence="3">unnamed1</plasmid>
    </source>
</reference>
<dbReference type="AlphaFoldDB" id="A0A2Z4JG62"/>
<name>A0A2Z4JG62_9ACTN</name>
<keyword evidence="2" id="KW-0614">Plasmid</keyword>
<sequence>MHTRYLDIHVLEHRPPSCLNRDRHNMPKTMTVGNATRIMVPAQAQRRPQRLALETTLEEPAARTRNLPPQVAQALRAAGWPEELARFAAGQIARSATTKGLETNPKEDHRTNAMLLVAAGSIVEDLAELCTAHRADLEKGLARLQKKKEPDDSDDTKPGRGKPPALLPTDQVAACLNRPTATIHLFGRMLAGLTDADVPSAVQTAPALTTHTSDLQPDFVTAVDDWQDPGDRGSAFMDTTFLTSGVFYRFTTVNLTDLTRKLDGDQNQALRLAGLFMRAVIMTVLPAKQTSTAPHTVPDLVAYAVRDGRPVTYASAFEQPVQATPKGGYLTPSYHALDTCAGITHRLTGTSDLVGHGYATAQNNDAAHLGTRHDSFDTLIAAALAHAATGQPPANAA</sequence>
<dbReference type="NCBIfam" id="TIGR01869">
    <property type="entry name" value="casC_Cse4"/>
    <property type="match status" value="1"/>
</dbReference>
<evidence type="ECO:0000256" key="1">
    <source>
        <dbReference type="SAM" id="MobiDB-lite"/>
    </source>
</evidence>
<organism evidence="2 3">
    <name type="scientific">Streptomyces cadmiisoli</name>
    <dbReference type="NCBI Taxonomy" id="2184053"/>
    <lineage>
        <taxon>Bacteria</taxon>
        <taxon>Bacillati</taxon>
        <taxon>Actinomycetota</taxon>
        <taxon>Actinomycetes</taxon>
        <taxon>Kitasatosporales</taxon>
        <taxon>Streptomycetaceae</taxon>
        <taxon>Streptomyces</taxon>
        <taxon>Streptomyces aurantiacus group</taxon>
    </lineage>
</organism>
<dbReference type="EMBL" id="CP030074">
    <property type="protein sequence ID" value="AWW43563.1"/>
    <property type="molecule type" value="Genomic_DNA"/>
</dbReference>
<dbReference type="RefSeq" id="WP_053757218.1">
    <property type="nucleotide sequence ID" value="NZ_CP030074.1"/>
</dbReference>